<protein>
    <recommendedName>
        <fullName evidence="2">AB hydrolase-1 domain-containing protein</fullName>
    </recommendedName>
</protein>
<name>A0A162PWM5_PHYB8</name>
<dbReference type="STRING" id="763407.A0A162PWM5"/>
<sequence>MVVVYILYLVYFAIAITLALSILLYVYQCDLLYAAGFPTGSRSVVAKPSQYGLPDKEEILVTKDGVKLRSYVLIQRGDDVAIQSPTLLCFHAHTGNMGHRLPIAQVFFKKLGYNVVMLSYRGYGLSEGNPNEKGLQIDAQTVLDYVLRHPILRHTKLVAYGQSLGGAVAINLVSKNEEKFQALMIENTFLSVPLLIPHIFPALRHLVYLCHQTWRSYKSIRYIRHIPILFLSSLKDEIVPPQHMAKLYKISQTGGIKVWRDFENGTHNDTCMQTGYFESIAEFIRDNVWDYSD</sequence>
<dbReference type="EMBL" id="KV440975">
    <property type="protein sequence ID" value="OAD76677.1"/>
    <property type="molecule type" value="Genomic_DNA"/>
</dbReference>
<evidence type="ECO:0000256" key="1">
    <source>
        <dbReference type="SAM" id="Phobius"/>
    </source>
</evidence>
<organism evidence="3 4">
    <name type="scientific">Phycomyces blakesleeanus (strain ATCC 8743b / DSM 1359 / FGSC 10004 / NBRC 33097 / NRRL 1555)</name>
    <dbReference type="NCBI Taxonomy" id="763407"/>
    <lineage>
        <taxon>Eukaryota</taxon>
        <taxon>Fungi</taxon>
        <taxon>Fungi incertae sedis</taxon>
        <taxon>Mucoromycota</taxon>
        <taxon>Mucoromycotina</taxon>
        <taxon>Mucoromycetes</taxon>
        <taxon>Mucorales</taxon>
        <taxon>Phycomycetaceae</taxon>
        <taxon>Phycomyces</taxon>
    </lineage>
</organism>
<evidence type="ECO:0000259" key="2">
    <source>
        <dbReference type="Pfam" id="PF00561"/>
    </source>
</evidence>
<dbReference type="FunCoup" id="A0A162PWM5">
    <property type="interactions" value="186"/>
</dbReference>
<dbReference type="InterPro" id="IPR029058">
    <property type="entry name" value="AB_hydrolase_fold"/>
</dbReference>
<evidence type="ECO:0000313" key="4">
    <source>
        <dbReference type="Proteomes" id="UP000077315"/>
    </source>
</evidence>
<feature type="transmembrane region" description="Helical" evidence="1">
    <location>
        <begin position="6"/>
        <end position="27"/>
    </location>
</feature>
<dbReference type="VEuPathDB" id="FungiDB:PHYBLDRAFT_131647"/>
<dbReference type="GeneID" id="28990337"/>
<dbReference type="Gene3D" id="3.40.50.1820">
    <property type="entry name" value="alpha/beta hydrolase"/>
    <property type="match status" value="1"/>
</dbReference>
<dbReference type="InterPro" id="IPR000073">
    <property type="entry name" value="AB_hydrolase_1"/>
</dbReference>
<evidence type="ECO:0000313" key="3">
    <source>
        <dbReference type="EMBL" id="OAD76677.1"/>
    </source>
</evidence>
<proteinExistence type="predicted"/>
<dbReference type="SUPFAM" id="SSF53474">
    <property type="entry name" value="alpha/beta-Hydrolases"/>
    <property type="match status" value="1"/>
</dbReference>
<dbReference type="PANTHER" id="PTHR12277:SF81">
    <property type="entry name" value="PROTEIN ABHD13"/>
    <property type="match status" value="1"/>
</dbReference>
<dbReference type="OrthoDB" id="10249433at2759"/>
<dbReference type="PANTHER" id="PTHR12277">
    <property type="entry name" value="ALPHA/BETA HYDROLASE DOMAIN-CONTAINING PROTEIN"/>
    <property type="match status" value="1"/>
</dbReference>
<reference evidence="4" key="1">
    <citation type="submission" date="2015-06" db="EMBL/GenBank/DDBJ databases">
        <title>Expansion of signal transduction pathways in fungi by whole-genome duplication.</title>
        <authorList>
            <consortium name="DOE Joint Genome Institute"/>
            <person name="Corrochano L.M."/>
            <person name="Kuo A."/>
            <person name="Marcet-Houben M."/>
            <person name="Polaino S."/>
            <person name="Salamov A."/>
            <person name="Villalobos J.M."/>
            <person name="Alvarez M.I."/>
            <person name="Avalos J."/>
            <person name="Benito E.P."/>
            <person name="Benoit I."/>
            <person name="Burger G."/>
            <person name="Camino L.P."/>
            <person name="Canovas D."/>
            <person name="Cerda-Olmedo E."/>
            <person name="Cheng J.-F."/>
            <person name="Dominguez A."/>
            <person name="Elias M."/>
            <person name="Eslava A.P."/>
            <person name="Glaser F."/>
            <person name="Grimwood J."/>
            <person name="Gutierrez G."/>
            <person name="Heitman J."/>
            <person name="Henrissat B."/>
            <person name="Iturriaga E.A."/>
            <person name="Lang B.F."/>
            <person name="Lavin J.L."/>
            <person name="Lee S."/>
            <person name="Li W."/>
            <person name="Lindquist E."/>
            <person name="Lopez-Garcia S."/>
            <person name="Luque E.M."/>
            <person name="Marcos A.T."/>
            <person name="Martin J."/>
            <person name="McCluskey K."/>
            <person name="Medina H.R."/>
            <person name="Miralles-Duran A."/>
            <person name="Miyazaki A."/>
            <person name="Munoz-Torres E."/>
            <person name="Oguiza J.A."/>
            <person name="Ohm R."/>
            <person name="Olmedo M."/>
            <person name="Orejas M."/>
            <person name="Ortiz-Castellanos L."/>
            <person name="Pisabarro A.G."/>
            <person name="Rodriguez-Romero J."/>
            <person name="Ruiz-Herrera J."/>
            <person name="Ruiz-Vazquez R."/>
            <person name="Sanz C."/>
            <person name="Schackwitz W."/>
            <person name="Schmutz J."/>
            <person name="Shahriari M."/>
            <person name="Shelest E."/>
            <person name="Silva-Franco F."/>
            <person name="Soanes D."/>
            <person name="Syed K."/>
            <person name="Tagua V.G."/>
            <person name="Talbot N.J."/>
            <person name="Thon M."/>
            <person name="De vries R.P."/>
            <person name="Wiebenga A."/>
            <person name="Yadav J.S."/>
            <person name="Braun E.L."/>
            <person name="Baker S."/>
            <person name="Garre V."/>
            <person name="Horwitz B."/>
            <person name="Torres-Martinez S."/>
            <person name="Idnurm A."/>
            <person name="Herrera-Estrella A."/>
            <person name="Gabaldon T."/>
            <person name="Grigoriev I.V."/>
        </authorList>
    </citation>
    <scope>NUCLEOTIDE SEQUENCE [LARGE SCALE GENOMIC DNA]</scope>
    <source>
        <strain evidence="4">NRRL 1555(-)</strain>
    </source>
</reference>
<dbReference type="AlphaFoldDB" id="A0A162PWM5"/>
<keyword evidence="1" id="KW-0472">Membrane</keyword>
<dbReference type="GO" id="GO:0016020">
    <property type="term" value="C:membrane"/>
    <property type="evidence" value="ECO:0007669"/>
    <property type="project" value="TreeGrafter"/>
</dbReference>
<dbReference type="Pfam" id="PF00561">
    <property type="entry name" value="Abhydrolase_1"/>
    <property type="match status" value="1"/>
</dbReference>
<accession>A0A162PWM5</accession>
<keyword evidence="4" id="KW-1185">Reference proteome</keyword>
<gene>
    <name evidence="3" type="ORF">PHYBLDRAFT_131647</name>
</gene>
<dbReference type="InParanoid" id="A0A162PWM5"/>
<keyword evidence="1" id="KW-0812">Transmembrane</keyword>
<dbReference type="GO" id="GO:0008474">
    <property type="term" value="F:palmitoyl-(protein) hydrolase activity"/>
    <property type="evidence" value="ECO:0007669"/>
    <property type="project" value="TreeGrafter"/>
</dbReference>
<feature type="domain" description="AB hydrolase-1" evidence="2">
    <location>
        <begin position="85"/>
        <end position="197"/>
    </location>
</feature>
<dbReference type="Proteomes" id="UP000077315">
    <property type="component" value="Unassembled WGS sequence"/>
</dbReference>
<dbReference type="RefSeq" id="XP_018294717.1">
    <property type="nucleotide sequence ID" value="XM_018429431.1"/>
</dbReference>
<keyword evidence="1" id="KW-1133">Transmembrane helix</keyword>